<evidence type="ECO:0000256" key="1">
    <source>
        <dbReference type="ARBA" id="ARBA00022741"/>
    </source>
</evidence>
<organism evidence="4 5">
    <name type="scientific">Aliivibrio sifiae</name>
    <dbReference type="NCBI Taxonomy" id="566293"/>
    <lineage>
        <taxon>Bacteria</taxon>
        <taxon>Pseudomonadati</taxon>
        <taxon>Pseudomonadota</taxon>
        <taxon>Gammaproteobacteria</taxon>
        <taxon>Vibrionales</taxon>
        <taxon>Vibrionaceae</taxon>
        <taxon>Aliivibrio</taxon>
    </lineage>
</organism>
<keyword evidence="2" id="KW-0067">ATP-binding</keyword>
<dbReference type="PANTHER" id="PTHR32309">
    <property type="entry name" value="TYROSINE-PROTEIN KINASE"/>
    <property type="match status" value="1"/>
</dbReference>
<dbReference type="OrthoDB" id="5812594at2"/>
<dbReference type="Proteomes" id="UP001156660">
    <property type="component" value="Unassembled WGS sequence"/>
</dbReference>
<reference evidence="3" key="4">
    <citation type="submission" date="2023-01" db="EMBL/GenBank/DDBJ databases">
        <title>Draft genome sequence of Aliivibrio sifiae strain NBRC 105001.</title>
        <authorList>
            <person name="Sun Q."/>
            <person name="Mori K."/>
        </authorList>
    </citation>
    <scope>NUCLEOTIDE SEQUENCE</scope>
    <source>
        <strain evidence="3">NBRC 105001</strain>
    </source>
</reference>
<comment type="caution">
    <text evidence="4">The sequence shown here is derived from an EMBL/GenBank/DDBJ whole genome shotgun (WGS) entry which is preliminary data.</text>
</comment>
<dbReference type="RefSeq" id="WP_105064185.1">
    <property type="nucleotide sequence ID" value="NZ_BSOU01000001.1"/>
</dbReference>
<name>A0A2S7X9D6_9GAMM</name>
<evidence type="ECO:0000313" key="6">
    <source>
        <dbReference type="Proteomes" id="UP001156660"/>
    </source>
</evidence>
<gene>
    <name evidence="3" type="primary">sypD</name>
    <name evidence="4" type="ORF">BTO23_17555</name>
    <name evidence="3" type="ORF">GCM10007855_04000</name>
</gene>
<reference evidence="6" key="3">
    <citation type="journal article" date="2019" name="Int. J. Syst. Evol. Microbiol.">
        <title>The Global Catalogue of Microorganisms (GCM) 10K type strain sequencing project: providing services to taxonomists for standard genome sequencing and annotation.</title>
        <authorList>
            <consortium name="The Broad Institute Genomics Platform"/>
            <consortium name="The Broad Institute Genome Sequencing Center for Infectious Disease"/>
            <person name="Wu L."/>
            <person name="Ma J."/>
        </authorList>
    </citation>
    <scope>NUCLEOTIDE SEQUENCE [LARGE SCALE GENOMIC DNA]</scope>
    <source>
        <strain evidence="6">NBRC 105001</strain>
    </source>
</reference>
<evidence type="ECO:0000256" key="2">
    <source>
        <dbReference type="ARBA" id="ARBA00022840"/>
    </source>
</evidence>
<keyword evidence="6" id="KW-1185">Reference proteome</keyword>
<dbReference type="InterPro" id="IPR005702">
    <property type="entry name" value="Wzc-like_C"/>
</dbReference>
<dbReference type="CDD" id="cd05387">
    <property type="entry name" value="BY-kinase"/>
    <property type="match status" value="1"/>
</dbReference>
<reference evidence="4 5" key="2">
    <citation type="submission" date="2016-12" db="EMBL/GenBank/DDBJ databases">
        <title>Diversity of luminous bacteria.</title>
        <authorList>
            <person name="Yoshizawa S."/>
            <person name="Kogure K."/>
        </authorList>
    </citation>
    <scope>NUCLEOTIDE SEQUENCE [LARGE SCALE GENOMIC DNA]</scope>
    <source>
        <strain evidence="4 5">NBRC 105001</strain>
    </source>
</reference>
<reference evidence="3" key="1">
    <citation type="journal article" date="2014" name="Int. J. Syst. Evol. Microbiol.">
        <title>Complete genome of a new Firmicutes species belonging to the dominant human colonic microbiota ('Ruminococcus bicirculans') reveals two chromosomes and a selective capacity to utilize plant glucans.</title>
        <authorList>
            <consortium name="NISC Comparative Sequencing Program"/>
            <person name="Wegmann U."/>
            <person name="Louis P."/>
            <person name="Goesmann A."/>
            <person name="Henrissat B."/>
            <person name="Duncan S.H."/>
            <person name="Flint H.J."/>
        </authorList>
    </citation>
    <scope>NUCLEOTIDE SEQUENCE</scope>
    <source>
        <strain evidence="3">NBRC 105001</strain>
    </source>
</reference>
<evidence type="ECO:0000313" key="5">
    <source>
        <dbReference type="Proteomes" id="UP000239273"/>
    </source>
</evidence>
<dbReference type="Gene3D" id="3.40.50.300">
    <property type="entry name" value="P-loop containing nucleotide triphosphate hydrolases"/>
    <property type="match status" value="1"/>
</dbReference>
<dbReference type="EMBL" id="BSOU01000001">
    <property type="protein sequence ID" value="GLR73527.1"/>
    <property type="molecule type" value="Genomic_DNA"/>
</dbReference>
<dbReference type="SUPFAM" id="SSF52540">
    <property type="entry name" value="P-loop containing nucleoside triphosphate hydrolases"/>
    <property type="match status" value="1"/>
</dbReference>
<evidence type="ECO:0000313" key="3">
    <source>
        <dbReference type="EMBL" id="GLR73527.1"/>
    </source>
</evidence>
<accession>A0A2S7X9D6</accession>
<evidence type="ECO:0000313" key="4">
    <source>
        <dbReference type="EMBL" id="PQJ87887.1"/>
    </source>
</evidence>
<sequence>MKIPPCNMEIEQVFLQLEQQECRSLCITSTNSGEGVTSLAQALTERHLLAGYRTLLVDLNLQNPSLTALSFITEPQEEKDTRPHYLALTLQDNVVLSGLPIPTDKADMMELRQPKNMKNHITQWLTEFDKVIIDSSALSQLQVDSIPAQTVAASCDGTIMVILSGQTLQTEFKAAVESLENNKANIIGHVFNDKYHPSLKNELCREIERLRFLPNRLSTKLISMINNNRFLSTVV</sequence>
<dbReference type="Proteomes" id="UP000239273">
    <property type="component" value="Unassembled WGS sequence"/>
</dbReference>
<protein>
    <submittedName>
        <fullName evidence="3">Chromosome partitioning ATPase</fullName>
    </submittedName>
    <submittedName>
        <fullName evidence="4">Chromosome partitioning protein ParA</fullName>
    </submittedName>
</protein>
<proteinExistence type="predicted"/>
<dbReference type="AlphaFoldDB" id="A0A2S7X9D6"/>
<dbReference type="InterPro" id="IPR027417">
    <property type="entry name" value="P-loop_NTPase"/>
</dbReference>
<dbReference type="EMBL" id="MSCP01000002">
    <property type="protein sequence ID" value="PQJ87887.1"/>
    <property type="molecule type" value="Genomic_DNA"/>
</dbReference>
<dbReference type="InterPro" id="IPR050445">
    <property type="entry name" value="Bact_polysacc_biosynth/exp"/>
</dbReference>
<keyword evidence="1" id="KW-0547">Nucleotide-binding</keyword>
<dbReference type="PANTHER" id="PTHR32309:SF31">
    <property type="entry name" value="CAPSULAR EXOPOLYSACCHARIDE FAMILY"/>
    <property type="match status" value="1"/>
</dbReference>